<dbReference type="GO" id="GO:0006529">
    <property type="term" value="P:asparagine biosynthetic process"/>
    <property type="evidence" value="ECO:0007669"/>
    <property type="project" value="UniProtKB-KW"/>
</dbReference>
<evidence type="ECO:0000256" key="7">
    <source>
        <dbReference type="ARBA" id="ARBA00022888"/>
    </source>
</evidence>
<dbReference type="OrthoDB" id="409189at2759"/>
<dbReference type="eggNOG" id="KOG0571">
    <property type="taxonomic scope" value="Eukaryota"/>
</dbReference>
<evidence type="ECO:0000313" key="16">
    <source>
        <dbReference type="Proteomes" id="UP000009168"/>
    </source>
</evidence>
<dbReference type="SUPFAM" id="SSF52402">
    <property type="entry name" value="Adenine nucleotide alpha hydrolases-like"/>
    <property type="match status" value="1"/>
</dbReference>
<dbReference type="InterPro" id="IPR001962">
    <property type="entry name" value="Asn_synthase"/>
</dbReference>
<evidence type="ECO:0000256" key="8">
    <source>
        <dbReference type="ARBA" id="ARBA00022962"/>
    </source>
</evidence>
<dbReference type="Proteomes" id="UP000009168">
    <property type="component" value="Unassembled WGS sequence"/>
</dbReference>
<dbReference type="NCBIfam" id="NF006949">
    <property type="entry name" value="PRK09431.1"/>
    <property type="match status" value="1"/>
</dbReference>
<evidence type="ECO:0000256" key="13">
    <source>
        <dbReference type="PIRSR" id="PIRSR001589-3"/>
    </source>
</evidence>
<dbReference type="Pfam" id="PF00733">
    <property type="entry name" value="Asn_synthase"/>
    <property type="match status" value="1"/>
</dbReference>
<protein>
    <recommendedName>
        <fullName evidence="2">asparagine synthase (glutamine-hydrolyzing)</fullName>
        <ecNumber evidence="2">6.3.5.4</ecNumber>
    </recommendedName>
</protein>
<evidence type="ECO:0000256" key="5">
    <source>
        <dbReference type="ARBA" id="ARBA00022741"/>
    </source>
</evidence>
<evidence type="ECO:0000259" key="14">
    <source>
        <dbReference type="PROSITE" id="PS51278"/>
    </source>
</evidence>
<dbReference type="HOGENOM" id="CLU_014658_2_2_1"/>
<evidence type="ECO:0000256" key="3">
    <source>
        <dbReference type="ARBA" id="ARBA00022598"/>
    </source>
</evidence>
<dbReference type="InParanoid" id="Q23CU8"/>
<dbReference type="NCBIfam" id="TIGR01536">
    <property type="entry name" value="asn_synth_AEB"/>
    <property type="match status" value="1"/>
</dbReference>
<evidence type="ECO:0000313" key="15">
    <source>
        <dbReference type="EMBL" id="EAR94376.1"/>
    </source>
</evidence>
<organism evidence="15 16">
    <name type="scientific">Tetrahymena thermophila (strain SB210)</name>
    <dbReference type="NCBI Taxonomy" id="312017"/>
    <lineage>
        <taxon>Eukaryota</taxon>
        <taxon>Sar</taxon>
        <taxon>Alveolata</taxon>
        <taxon>Ciliophora</taxon>
        <taxon>Intramacronucleata</taxon>
        <taxon>Oligohymenophorea</taxon>
        <taxon>Hymenostomatida</taxon>
        <taxon>Tetrahymenina</taxon>
        <taxon>Tetrahymenidae</taxon>
        <taxon>Tetrahymena</taxon>
    </lineage>
</organism>
<dbReference type="CDD" id="cd01991">
    <property type="entry name" value="Asn_synthase_B_C"/>
    <property type="match status" value="1"/>
</dbReference>
<feature type="active site" description="For GATase activity" evidence="11">
    <location>
        <position position="2"/>
    </location>
</feature>
<comment type="catalytic activity">
    <reaction evidence="9">
        <text>L-aspartate + L-glutamine + ATP + H2O = L-asparagine + L-glutamate + AMP + diphosphate + H(+)</text>
        <dbReference type="Rhea" id="RHEA:12228"/>
        <dbReference type="ChEBI" id="CHEBI:15377"/>
        <dbReference type="ChEBI" id="CHEBI:15378"/>
        <dbReference type="ChEBI" id="CHEBI:29985"/>
        <dbReference type="ChEBI" id="CHEBI:29991"/>
        <dbReference type="ChEBI" id="CHEBI:30616"/>
        <dbReference type="ChEBI" id="CHEBI:33019"/>
        <dbReference type="ChEBI" id="CHEBI:58048"/>
        <dbReference type="ChEBI" id="CHEBI:58359"/>
        <dbReference type="ChEBI" id="CHEBI:456215"/>
        <dbReference type="EC" id="6.3.5.4"/>
    </reaction>
</comment>
<dbReference type="CDD" id="cd00712">
    <property type="entry name" value="AsnB"/>
    <property type="match status" value="1"/>
</dbReference>
<dbReference type="EMBL" id="GG662712">
    <property type="protein sequence ID" value="EAR94376.1"/>
    <property type="molecule type" value="Genomic_DNA"/>
</dbReference>
<dbReference type="PANTHER" id="PTHR11772:SF2">
    <property type="entry name" value="ASPARAGINE SYNTHETASE [GLUTAMINE-HYDROLYZING]"/>
    <property type="match status" value="1"/>
</dbReference>
<dbReference type="GO" id="GO:0004066">
    <property type="term" value="F:asparagine synthase (glutamine-hydrolyzing) activity"/>
    <property type="evidence" value="ECO:0007669"/>
    <property type="project" value="UniProtKB-EC"/>
</dbReference>
<keyword evidence="3" id="KW-0436">Ligase</keyword>
<accession>Q23CU8</accession>
<dbReference type="PIRSF" id="PIRSF001589">
    <property type="entry name" value="Asn_synthetase_glu-h"/>
    <property type="match status" value="1"/>
</dbReference>
<dbReference type="STRING" id="312017.Q23CU8"/>
<dbReference type="InterPro" id="IPR033738">
    <property type="entry name" value="AsnB_N"/>
</dbReference>
<keyword evidence="16" id="KW-1185">Reference proteome</keyword>
<name>Q23CU8_TETTS</name>
<dbReference type="SUPFAM" id="SSF56235">
    <property type="entry name" value="N-terminal nucleophile aminohydrolases (Ntn hydrolases)"/>
    <property type="match status" value="1"/>
</dbReference>
<dbReference type="FunFam" id="3.40.50.620:FF:000031">
    <property type="entry name" value="Asparagine synthase B"/>
    <property type="match status" value="1"/>
</dbReference>
<dbReference type="FunCoup" id="Q23CU8">
    <property type="interactions" value="242"/>
</dbReference>
<evidence type="ECO:0000256" key="10">
    <source>
        <dbReference type="PIRNR" id="PIRNR001589"/>
    </source>
</evidence>
<evidence type="ECO:0000256" key="11">
    <source>
        <dbReference type="PIRSR" id="PIRSR001589-1"/>
    </source>
</evidence>
<keyword evidence="8 11" id="KW-0315">Glutamine amidotransferase</keyword>
<dbReference type="Gene3D" id="3.40.50.620">
    <property type="entry name" value="HUPs"/>
    <property type="match status" value="1"/>
</dbReference>
<dbReference type="EC" id="6.3.5.4" evidence="2"/>
<dbReference type="RefSeq" id="XP_001014938.1">
    <property type="nucleotide sequence ID" value="XM_001014938.1"/>
</dbReference>
<feature type="domain" description="Glutamine amidotransferase type-2" evidence="14">
    <location>
        <begin position="2"/>
        <end position="196"/>
    </location>
</feature>
<dbReference type="OMA" id="GIVCAFD"/>
<dbReference type="GO" id="GO:0005524">
    <property type="term" value="F:ATP binding"/>
    <property type="evidence" value="ECO:0007669"/>
    <property type="project" value="UniProtKB-KW"/>
</dbReference>
<comment type="pathway">
    <text evidence="1">Amino-acid biosynthesis; L-asparagine biosynthesis; L-asparagine from L-aspartate (L-Gln route): step 1/1.</text>
</comment>
<dbReference type="GeneID" id="7843949"/>
<dbReference type="InterPro" id="IPR029055">
    <property type="entry name" value="Ntn_hydrolases_N"/>
</dbReference>
<dbReference type="PANTHER" id="PTHR11772">
    <property type="entry name" value="ASPARAGINE SYNTHETASE"/>
    <property type="match status" value="1"/>
</dbReference>
<reference evidence="16" key="1">
    <citation type="journal article" date="2006" name="PLoS Biol.">
        <title>Macronuclear genome sequence of the ciliate Tetrahymena thermophila, a model eukaryote.</title>
        <authorList>
            <person name="Eisen J.A."/>
            <person name="Coyne R.S."/>
            <person name="Wu M."/>
            <person name="Wu D."/>
            <person name="Thiagarajan M."/>
            <person name="Wortman J.R."/>
            <person name="Badger J.H."/>
            <person name="Ren Q."/>
            <person name="Amedeo P."/>
            <person name="Jones K.M."/>
            <person name="Tallon L.J."/>
            <person name="Delcher A.L."/>
            <person name="Salzberg S.L."/>
            <person name="Silva J.C."/>
            <person name="Haas B.J."/>
            <person name="Majoros W.H."/>
            <person name="Farzad M."/>
            <person name="Carlton J.M."/>
            <person name="Smith R.K. Jr."/>
            <person name="Garg J."/>
            <person name="Pearlman R.E."/>
            <person name="Karrer K.M."/>
            <person name="Sun L."/>
            <person name="Manning G."/>
            <person name="Elde N.C."/>
            <person name="Turkewitz A.P."/>
            <person name="Asai D.J."/>
            <person name="Wilkes D.E."/>
            <person name="Wang Y."/>
            <person name="Cai H."/>
            <person name="Collins K."/>
            <person name="Stewart B.A."/>
            <person name="Lee S.R."/>
            <person name="Wilamowska K."/>
            <person name="Weinberg Z."/>
            <person name="Ruzzo W.L."/>
            <person name="Wloga D."/>
            <person name="Gaertig J."/>
            <person name="Frankel J."/>
            <person name="Tsao C.-C."/>
            <person name="Gorovsky M.A."/>
            <person name="Keeling P.J."/>
            <person name="Waller R.F."/>
            <person name="Patron N.J."/>
            <person name="Cherry J.M."/>
            <person name="Stover N.A."/>
            <person name="Krieger C.J."/>
            <person name="del Toro C."/>
            <person name="Ryder H.F."/>
            <person name="Williamson S.C."/>
            <person name="Barbeau R.A."/>
            <person name="Hamilton E.P."/>
            <person name="Orias E."/>
        </authorList>
    </citation>
    <scope>NUCLEOTIDE SEQUENCE [LARGE SCALE GENOMIC DNA]</scope>
    <source>
        <strain evidence="16">SB210</strain>
    </source>
</reference>
<dbReference type="Gene3D" id="3.60.20.10">
    <property type="entry name" value="Glutamine Phosphoribosylpyrophosphate, subunit 1, domain 1"/>
    <property type="match status" value="1"/>
</dbReference>
<dbReference type="InterPro" id="IPR017932">
    <property type="entry name" value="GATase_2_dom"/>
</dbReference>
<feature type="binding site" evidence="12">
    <location>
        <position position="280"/>
    </location>
    <ligand>
        <name>ATP</name>
        <dbReference type="ChEBI" id="CHEBI:30616"/>
    </ligand>
</feature>
<evidence type="ECO:0000256" key="6">
    <source>
        <dbReference type="ARBA" id="ARBA00022840"/>
    </source>
</evidence>
<dbReference type="GO" id="GO:0005829">
    <property type="term" value="C:cytosol"/>
    <property type="evidence" value="ECO:0007669"/>
    <property type="project" value="TreeGrafter"/>
</dbReference>
<dbReference type="InterPro" id="IPR050795">
    <property type="entry name" value="Asn_Synthetase"/>
</dbReference>
<keyword evidence="6 10" id="KW-0067">ATP-binding</keyword>
<feature type="binding site" evidence="12">
    <location>
        <position position="108"/>
    </location>
    <ligand>
        <name>L-glutamine</name>
        <dbReference type="ChEBI" id="CHEBI:58359"/>
    </ligand>
</feature>
<dbReference type="KEGG" id="tet:TTHERM_00052420"/>
<evidence type="ECO:0000256" key="1">
    <source>
        <dbReference type="ARBA" id="ARBA00005187"/>
    </source>
</evidence>
<dbReference type="PROSITE" id="PS51278">
    <property type="entry name" value="GATASE_TYPE_2"/>
    <property type="match status" value="1"/>
</dbReference>
<dbReference type="AlphaFoldDB" id="Q23CU8"/>
<gene>
    <name evidence="15" type="ORF">TTHERM_00052420</name>
</gene>
<keyword evidence="4 11" id="KW-0028">Amino-acid biosynthesis</keyword>
<sequence>MCGILGIFNIVGRYEHVRKLATTLSRRLRHRGPDACGVYIYEVEPGVWNIICHERLSICDLSDNGKQPFLLQKQDLKPVAFAANGEIYNYQEIRKKYENKYPLQGTSDCEIIGALYSEFGGKEMWNHLEGMFGVIIYDPNTNEFFASRDHVGVIPLYWGVGKHGEVYVTSELKAIDDQCVELSILLPGHYLDKNKTPTQWYQPLWHDEEYFPNNQIDYKELREQLTQAVYEQLQGDAPFGLFISGGVDSSIVAAITVRLVQEGKIDIKKRGMDKVHSFCIGLKGSPDIESSQKVAEYLGTEHHAFIYTPEEGIDAIPDVIYHTETYNNTTIRASTPMYILARKIKALGIKYCLTGEGADELFGGYLYFHKAPNAEEFHRECVRKVKDLYKYDLLRANKSTMAWGLEVRPPFLHKSFVEYAMSIDPNDKMPRNFPKNIEKYILRAAFDDKSKPYLPSEILWRQKEQFSDGVGYLWRDSITAYCETVISDKDFSDREIIYEINTPRNKEQFWYRQCFEHHFPSKEAALTVPYALSIACSTEKALEWCESFKKNTDESGRAVLGIHQQSEQLKGTFNDGESAAKTVKN</sequence>
<keyword evidence="5 10" id="KW-0547">Nucleotide-binding</keyword>
<dbReference type="InterPro" id="IPR006426">
    <property type="entry name" value="Asn_synth_AEB"/>
</dbReference>
<feature type="site" description="Important for beta-aspartyl-AMP intermediate formation" evidence="13">
    <location>
        <position position="356"/>
    </location>
</feature>
<evidence type="ECO:0000256" key="9">
    <source>
        <dbReference type="ARBA" id="ARBA00048741"/>
    </source>
</evidence>
<evidence type="ECO:0000256" key="2">
    <source>
        <dbReference type="ARBA" id="ARBA00012737"/>
    </source>
</evidence>
<evidence type="ECO:0000256" key="4">
    <source>
        <dbReference type="ARBA" id="ARBA00022605"/>
    </source>
</evidence>
<keyword evidence="7 11" id="KW-0061">Asparagine biosynthesis</keyword>
<dbReference type="InterPro" id="IPR014729">
    <property type="entry name" value="Rossmann-like_a/b/a_fold"/>
</dbReference>
<proteinExistence type="predicted"/>
<dbReference type="Pfam" id="PF13537">
    <property type="entry name" value="GATase_7"/>
    <property type="match status" value="1"/>
</dbReference>
<evidence type="ECO:0000256" key="12">
    <source>
        <dbReference type="PIRSR" id="PIRSR001589-2"/>
    </source>
</evidence>